<proteinExistence type="predicted"/>
<dbReference type="AlphaFoldDB" id="A0A2K3MMR2"/>
<dbReference type="PANTHER" id="PTHR35707">
    <property type="entry name" value="OS06G0608100 PROTEIN"/>
    <property type="match status" value="1"/>
</dbReference>
<dbReference type="EMBL" id="ASHM01099409">
    <property type="protein sequence ID" value="PNX66581.1"/>
    <property type="molecule type" value="Genomic_DNA"/>
</dbReference>
<dbReference type="Proteomes" id="UP000236291">
    <property type="component" value="Unassembled WGS sequence"/>
</dbReference>
<gene>
    <name evidence="2" type="ORF">L195_g015212</name>
    <name evidence="1" type="ORF">L195_g055167</name>
</gene>
<evidence type="ECO:0000313" key="3">
    <source>
        <dbReference type="Proteomes" id="UP000236291"/>
    </source>
</evidence>
<dbReference type="PANTHER" id="PTHR35707:SF1">
    <property type="entry name" value="SPC7 KINETOCHORE PROTEIN DOMAIN-CONTAINING PROTEIN"/>
    <property type="match status" value="1"/>
</dbReference>
<comment type="caution">
    <text evidence="2">The sequence shown here is derived from an EMBL/GenBank/DDBJ whole genome shotgun (WGS) entry which is preliminary data.</text>
</comment>
<evidence type="ECO:0000313" key="1">
    <source>
        <dbReference type="EMBL" id="PNX66581.1"/>
    </source>
</evidence>
<reference evidence="2 3" key="1">
    <citation type="journal article" date="2014" name="Am. J. Bot.">
        <title>Genome assembly and annotation for red clover (Trifolium pratense; Fabaceae).</title>
        <authorList>
            <person name="Istvanek J."/>
            <person name="Jaros M."/>
            <person name="Krenek A."/>
            <person name="Repkova J."/>
        </authorList>
    </citation>
    <scope>NUCLEOTIDE SEQUENCE [LARGE SCALE GENOMIC DNA]</scope>
    <source>
        <strain evidence="3">cv. Tatra</strain>
        <tissue evidence="2">Young leaves</tissue>
    </source>
</reference>
<protein>
    <submittedName>
        <fullName evidence="2">Uncharacterized protein</fullName>
    </submittedName>
</protein>
<reference evidence="2 3" key="2">
    <citation type="journal article" date="2017" name="Front. Plant Sci.">
        <title>Gene Classification and Mining of Molecular Markers Useful in Red Clover (Trifolium pratense) Breeding.</title>
        <authorList>
            <person name="Istvanek J."/>
            <person name="Dluhosova J."/>
            <person name="Dluhos P."/>
            <person name="Patkova L."/>
            <person name="Nedelnik J."/>
            <person name="Repkova J."/>
        </authorList>
    </citation>
    <scope>NUCLEOTIDE SEQUENCE [LARGE SCALE GENOMIC DNA]</scope>
    <source>
        <strain evidence="3">cv. Tatra</strain>
        <tissue evidence="2">Young leaves</tissue>
    </source>
</reference>
<accession>A0A2K3MMR2</accession>
<name>A0A2K3MMR2_TRIPR</name>
<dbReference type="EMBL" id="ASHM01010255">
    <property type="protein sequence ID" value="PNX92080.1"/>
    <property type="molecule type" value="Genomic_DNA"/>
</dbReference>
<organism evidence="2 3">
    <name type="scientific">Trifolium pratense</name>
    <name type="common">Red clover</name>
    <dbReference type="NCBI Taxonomy" id="57577"/>
    <lineage>
        <taxon>Eukaryota</taxon>
        <taxon>Viridiplantae</taxon>
        <taxon>Streptophyta</taxon>
        <taxon>Embryophyta</taxon>
        <taxon>Tracheophyta</taxon>
        <taxon>Spermatophyta</taxon>
        <taxon>Magnoliopsida</taxon>
        <taxon>eudicotyledons</taxon>
        <taxon>Gunneridae</taxon>
        <taxon>Pentapetalae</taxon>
        <taxon>rosids</taxon>
        <taxon>fabids</taxon>
        <taxon>Fabales</taxon>
        <taxon>Fabaceae</taxon>
        <taxon>Papilionoideae</taxon>
        <taxon>50 kb inversion clade</taxon>
        <taxon>NPAAA clade</taxon>
        <taxon>Hologalegina</taxon>
        <taxon>IRL clade</taxon>
        <taxon>Trifolieae</taxon>
        <taxon>Trifolium</taxon>
    </lineage>
</organism>
<evidence type="ECO:0000313" key="2">
    <source>
        <dbReference type="EMBL" id="PNX92080.1"/>
    </source>
</evidence>
<sequence>MKRTDLTIGLSSGAYPAEVLPSQIYGLAANGEQKALPSSLVDEIRSAAESVSVGYSRIVRLCRCISQAVQGCTQGR</sequence>